<dbReference type="SUPFAM" id="SSF56349">
    <property type="entry name" value="DNA breaking-rejoining enzymes"/>
    <property type="match status" value="1"/>
</dbReference>
<dbReference type="Gene3D" id="1.10.150.130">
    <property type="match status" value="1"/>
</dbReference>
<accession>A0A1I0BKT0</accession>
<evidence type="ECO:0000313" key="4">
    <source>
        <dbReference type="EMBL" id="SET06887.1"/>
    </source>
</evidence>
<dbReference type="InterPro" id="IPR013762">
    <property type="entry name" value="Integrase-like_cat_sf"/>
</dbReference>
<dbReference type="AlphaFoldDB" id="A0A1I0BKT0"/>
<dbReference type="InterPro" id="IPR010998">
    <property type="entry name" value="Integrase_recombinase_N"/>
</dbReference>
<protein>
    <submittedName>
        <fullName evidence="4">Site-specific recombinase XerD</fullName>
    </submittedName>
</protein>
<dbReference type="InterPro" id="IPR002104">
    <property type="entry name" value="Integrase_catalytic"/>
</dbReference>
<proteinExistence type="predicted"/>
<evidence type="ECO:0000313" key="5">
    <source>
        <dbReference type="Proteomes" id="UP000198762"/>
    </source>
</evidence>
<dbReference type="GO" id="GO:0015074">
    <property type="term" value="P:DNA integration"/>
    <property type="evidence" value="ECO:0007669"/>
    <property type="project" value="InterPro"/>
</dbReference>
<keyword evidence="5" id="KW-1185">Reference proteome</keyword>
<dbReference type="CDD" id="cd00397">
    <property type="entry name" value="DNA_BRE_C"/>
    <property type="match status" value="1"/>
</dbReference>
<dbReference type="RefSeq" id="WP_177186009.1">
    <property type="nucleotide sequence ID" value="NZ_FOHZ01000004.1"/>
</dbReference>
<organism evidence="4 5">
    <name type="scientific">Marinobacter segnicrescens</name>
    <dbReference type="NCBI Taxonomy" id="430453"/>
    <lineage>
        <taxon>Bacteria</taxon>
        <taxon>Pseudomonadati</taxon>
        <taxon>Pseudomonadota</taxon>
        <taxon>Gammaproteobacteria</taxon>
        <taxon>Pseudomonadales</taxon>
        <taxon>Marinobacteraceae</taxon>
        <taxon>Marinobacter</taxon>
    </lineage>
</organism>
<evidence type="ECO:0000256" key="1">
    <source>
        <dbReference type="ARBA" id="ARBA00023125"/>
    </source>
</evidence>
<name>A0A1I0BKT0_9GAMM</name>
<dbReference type="Gene3D" id="1.10.443.10">
    <property type="entry name" value="Intergrase catalytic core"/>
    <property type="match status" value="1"/>
</dbReference>
<dbReference type="STRING" id="430453.SAMN04487962_10440"/>
<feature type="domain" description="Tyr recombinase" evidence="3">
    <location>
        <begin position="157"/>
        <end position="376"/>
    </location>
</feature>
<dbReference type="InterPro" id="IPR011010">
    <property type="entry name" value="DNA_brk_join_enz"/>
</dbReference>
<keyword evidence="1" id="KW-0238">DNA-binding</keyword>
<dbReference type="Proteomes" id="UP000198762">
    <property type="component" value="Unassembled WGS sequence"/>
</dbReference>
<reference evidence="5" key="1">
    <citation type="submission" date="2016-10" db="EMBL/GenBank/DDBJ databases">
        <authorList>
            <person name="Varghese N."/>
            <person name="Submissions S."/>
        </authorList>
    </citation>
    <scope>NUCLEOTIDE SEQUENCE [LARGE SCALE GENOMIC DNA]</scope>
    <source>
        <strain evidence="5">CGMCC 1.6489</strain>
    </source>
</reference>
<sequence length="433" mass="50219">MNQKDGGTLGNYARNLSHLVRFCYARKVDFADLKHSHVDEFIYELCQETDIYNERVRNNNTVKAIVATAINFLLWVQQNIATERLIVGVDDADKRYQIKLKQEVYAHRTGRKIIHNVFPMNIPRATTTNATPISTINIRKLWDTLEASRSDTNVSRKLRGLFSKKQQADHLEYMHRRRELQLVLLEATGLRPQELITIPCSNNAASLRKSQLILPTLKGRIDSKNNMRTIPIPRSLAMKIEIFISSYRKKLIERLLASGIIQSEKDVDNVIYLNSESGKEVLPDAAYQEFRRLTVRAGIKQKNCQKMFRHRFITNMVKLHFISFMDKNPLKTRHIITDSDYRTILKKVASFTGHKSVDSLWHYIDLAWEELDAFAHSYEVKELQDRLKSIFYLTNELKGDVQNISGKQISNVTIEKLNAKLNQIEDLVANFRT</sequence>
<dbReference type="PROSITE" id="PS51898">
    <property type="entry name" value="TYR_RECOMBINASE"/>
    <property type="match status" value="1"/>
</dbReference>
<dbReference type="EMBL" id="FOHZ01000004">
    <property type="protein sequence ID" value="SET06887.1"/>
    <property type="molecule type" value="Genomic_DNA"/>
</dbReference>
<dbReference type="GO" id="GO:0003677">
    <property type="term" value="F:DNA binding"/>
    <property type="evidence" value="ECO:0007669"/>
    <property type="project" value="UniProtKB-KW"/>
</dbReference>
<evidence type="ECO:0000259" key="3">
    <source>
        <dbReference type="PROSITE" id="PS51898"/>
    </source>
</evidence>
<dbReference type="GO" id="GO:0006310">
    <property type="term" value="P:DNA recombination"/>
    <property type="evidence" value="ECO:0007669"/>
    <property type="project" value="UniProtKB-KW"/>
</dbReference>
<gene>
    <name evidence="4" type="ORF">SAMN04487962_10440</name>
</gene>
<keyword evidence="2" id="KW-0233">DNA recombination</keyword>
<evidence type="ECO:0000256" key="2">
    <source>
        <dbReference type="ARBA" id="ARBA00023172"/>
    </source>
</evidence>